<evidence type="ECO:0000256" key="1">
    <source>
        <dbReference type="ARBA" id="ARBA00001974"/>
    </source>
</evidence>
<accession>A0AA39CK42</accession>
<dbReference type="PANTHER" id="PTHR10961:SF15">
    <property type="entry name" value="FAD DEPENDENT OXIDOREDUCTASE DOMAIN-CONTAINING PROTEIN"/>
    <property type="match status" value="1"/>
</dbReference>
<evidence type="ECO:0000256" key="4">
    <source>
        <dbReference type="ARBA" id="ARBA00022827"/>
    </source>
</evidence>
<keyword evidence="8" id="KW-1185">Reference proteome</keyword>
<dbReference type="EMBL" id="JAPDRK010000005">
    <property type="protein sequence ID" value="KAJ9611974.1"/>
    <property type="molecule type" value="Genomic_DNA"/>
</dbReference>
<organism evidence="7 8">
    <name type="scientific">Cladophialophora chaetospira</name>
    <dbReference type="NCBI Taxonomy" id="386627"/>
    <lineage>
        <taxon>Eukaryota</taxon>
        <taxon>Fungi</taxon>
        <taxon>Dikarya</taxon>
        <taxon>Ascomycota</taxon>
        <taxon>Pezizomycotina</taxon>
        <taxon>Eurotiomycetes</taxon>
        <taxon>Chaetothyriomycetidae</taxon>
        <taxon>Chaetothyriales</taxon>
        <taxon>Herpotrichiellaceae</taxon>
        <taxon>Cladophialophora</taxon>
    </lineage>
</organism>
<evidence type="ECO:0000313" key="8">
    <source>
        <dbReference type="Proteomes" id="UP001172673"/>
    </source>
</evidence>
<dbReference type="Gene3D" id="3.30.9.10">
    <property type="entry name" value="D-Amino Acid Oxidase, subunit A, domain 2"/>
    <property type="match status" value="1"/>
</dbReference>
<evidence type="ECO:0000256" key="3">
    <source>
        <dbReference type="ARBA" id="ARBA00022630"/>
    </source>
</evidence>
<proteinExistence type="inferred from homology"/>
<dbReference type="Gene3D" id="3.50.50.60">
    <property type="entry name" value="FAD/NAD(P)-binding domain"/>
    <property type="match status" value="1"/>
</dbReference>
<sequence>MISHESRIIIVGAGVFGLSTSLWLARSGYKDITVFDRCAFDKNYYNPSDGCDGASADINKVFRTSYGSRKDLQALALEARDMWLQWDKILQDSPESELPPGLTREDKLLDICGCYFLAEGPTLRSFYRQGLETSAKETPEWRELQFVKGDLEDERRLRKFDAKWTKKYHVIDKINNGDTNGFIDIAGGINLADKACVYARHLCVKAGVKFVLGDPHGKIEHLVVSGSGLSRRTTGVKTSGGRTHAGDLVIVAGGPWTASIVPEAHLTVEATAGTVMFMDIPKHRTDIWKKFHPDNFPVWSYRKGDGDQYYQGGGFPITKEGRLKFGFLGRKYTSFRDHPTNPDLRVSTPRTKYTSDPISTVPLYGLQRMKRVIGQAFPELADIGFTDSRLCWYTDTVDDEMVIDYVPGYNDSLFVCT</sequence>
<dbReference type="InterPro" id="IPR006076">
    <property type="entry name" value="FAD-dep_OxRdtase"/>
</dbReference>
<reference evidence="7" key="1">
    <citation type="submission" date="2022-10" db="EMBL/GenBank/DDBJ databases">
        <title>Culturing micro-colonial fungi from biological soil crusts in the Mojave desert and describing Neophaeococcomyces mojavensis, and introducing the new genera and species Taxawa tesnikishii.</title>
        <authorList>
            <person name="Kurbessoian T."/>
            <person name="Stajich J.E."/>
        </authorList>
    </citation>
    <scope>NUCLEOTIDE SEQUENCE</scope>
    <source>
        <strain evidence="7">TK_41</strain>
    </source>
</reference>
<dbReference type="SUPFAM" id="SSF51905">
    <property type="entry name" value="FAD/NAD(P)-binding domain"/>
    <property type="match status" value="1"/>
</dbReference>
<name>A0AA39CK42_9EURO</name>
<evidence type="ECO:0000313" key="7">
    <source>
        <dbReference type="EMBL" id="KAJ9611974.1"/>
    </source>
</evidence>
<dbReference type="Pfam" id="PF01266">
    <property type="entry name" value="DAO"/>
    <property type="match status" value="1"/>
</dbReference>
<dbReference type="InterPro" id="IPR045170">
    <property type="entry name" value="MTOX"/>
</dbReference>
<comment type="similarity">
    <text evidence="2">Belongs to the MSOX/MTOX family.</text>
</comment>
<evidence type="ECO:0000256" key="2">
    <source>
        <dbReference type="ARBA" id="ARBA00010989"/>
    </source>
</evidence>
<feature type="domain" description="FAD dependent oxidoreductase" evidence="6">
    <location>
        <begin position="7"/>
        <end position="416"/>
    </location>
</feature>
<gene>
    <name evidence="7" type="ORF">H2200_003569</name>
</gene>
<evidence type="ECO:0000256" key="5">
    <source>
        <dbReference type="ARBA" id="ARBA00023002"/>
    </source>
</evidence>
<dbReference type="InterPro" id="IPR036188">
    <property type="entry name" value="FAD/NAD-bd_sf"/>
</dbReference>
<dbReference type="GO" id="GO:0050660">
    <property type="term" value="F:flavin adenine dinucleotide binding"/>
    <property type="evidence" value="ECO:0007669"/>
    <property type="project" value="InterPro"/>
</dbReference>
<keyword evidence="3" id="KW-0285">Flavoprotein</keyword>
<comment type="cofactor">
    <cofactor evidence="1">
        <name>FAD</name>
        <dbReference type="ChEBI" id="CHEBI:57692"/>
    </cofactor>
</comment>
<keyword evidence="4" id="KW-0274">FAD</keyword>
<evidence type="ECO:0000259" key="6">
    <source>
        <dbReference type="Pfam" id="PF01266"/>
    </source>
</evidence>
<protein>
    <recommendedName>
        <fullName evidence="6">FAD dependent oxidoreductase domain-containing protein</fullName>
    </recommendedName>
</protein>
<comment type="caution">
    <text evidence="7">The sequence shown here is derived from an EMBL/GenBank/DDBJ whole genome shotgun (WGS) entry which is preliminary data.</text>
</comment>
<dbReference type="Proteomes" id="UP001172673">
    <property type="component" value="Unassembled WGS sequence"/>
</dbReference>
<dbReference type="AlphaFoldDB" id="A0AA39CK42"/>
<dbReference type="GO" id="GO:0008115">
    <property type="term" value="F:sarcosine oxidase activity"/>
    <property type="evidence" value="ECO:0007669"/>
    <property type="project" value="TreeGrafter"/>
</dbReference>
<keyword evidence="5" id="KW-0560">Oxidoreductase</keyword>
<dbReference type="PANTHER" id="PTHR10961">
    <property type="entry name" value="PEROXISOMAL SARCOSINE OXIDASE"/>
    <property type="match status" value="1"/>
</dbReference>